<evidence type="ECO:0000313" key="1">
    <source>
        <dbReference type="EMBL" id="TXK33234.1"/>
    </source>
</evidence>
<dbReference type="RefSeq" id="WP_147923410.1">
    <property type="nucleotide sequence ID" value="NZ_VRTY01000095.1"/>
</dbReference>
<organism evidence="1 2">
    <name type="scientific">Pontibacter qinzhouensis</name>
    <dbReference type="NCBI Taxonomy" id="2603253"/>
    <lineage>
        <taxon>Bacteria</taxon>
        <taxon>Pseudomonadati</taxon>
        <taxon>Bacteroidota</taxon>
        <taxon>Cytophagia</taxon>
        <taxon>Cytophagales</taxon>
        <taxon>Hymenobacteraceae</taxon>
        <taxon>Pontibacter</taxon>
    </lineage>
</organism>
<evidence type="ECO:0000313" key="2">
    <source>
        <dbReference type="Proteomes" id="UP000321926"/>
    </source>
</evidence>
<gene>
    <name evidence="1" type="ORF">FVR03_19290</name>
</gene>
<sequence>MNVIPKLYNSFFVLAICAFLPGCGQETAVEGTSEHTSHHSTTKELKELGGALAIGAQSEPDTLKGSLKAEAHGKIGLAHLTMAYHSPAVRGRVIWGGLVANNQVWVTGAHSATSLQTDHPITIGGEQLLAGKYALFTIPGEQEWVVIINRNWNQHLTDDYAEAEDVVRFSIKPEFTDQHQERLRYEIVSKSEDKGAIVMTWDKLKLIFPVGT</sequence>
<reference evidence="1 2" key="1">
    <citation type="submission" date="2019-08" db="EMBL/GenBank/DDBJ databases">
        <authorList>
            <person name="Shi S."/>
        </authorList>
    </citation>
    <scope>NUCLEOTIDE SEQUENCE [LARGE SCALE GENOMIC DNA]</scope>
    <source>
        <strain evidence="1 2">GY10130</strain>
    </source>
</reference>
<dbReference type="OrthoDB" id="195456at2"/>
<protein>
    <submittedName>
        <fullName evidence="1">DUF2911 domain-containing protein</fullName>
    </submittedName>
</protein>
<dbReference type="AlphaFoldDB" id="A0A5C8J8A1"/>
<accession>A0A5C8J8A1</accession>
<dbReference type="InterPro" id="IPR021314">
    <property type="entry name" value="DUF2911"/>
</dbReference>
<dbReference type="Proteomes" id="UP000321926">
    <property type="component" value="Unassembled WGS sequence"/>
</dbReference>
<dbReference type="Pfam" id="PF11138">
    <property type="entry name" value="DUF2911"/>
    <property type="match status" value="1"/>
</dbReference>
<dbReference type="EMBL" id="VRTY01000095">
    <property type="protein sequence ID" value="TXK33234.1"/>
    <property type="molecule type" value="Genomic_DNA"/>
</dbReference>
<proteinExistence type="predicted"/>
<keyword evidence="2" id="KW-1185">Reference proteome</keyword>
<comment type="caution">
    <text evidence="1">The sequence shown here is derived from an EMBL/GenBank/DDBJ whole genome shotgun (WGS) entry which is preliminary data.</text>
</comment>
<name>A0A5C8J8A1_9BACT</name>